<protein>
    <recommendedName>
        <fullName evidence="6">Thioredoxin domain-containing protein</fullName>
    </recommendedName>
</protein>
<reference evidence="7" key="1">
    <citation type="submission" date="2021-01" db="EMBL/GenBank/DDBJ databases">
        <authorList>
            <person name="Corre E."/>
            <person name="Pelletier E."/>
            <person name="Niang G."/>
            <person name="Scheremetjew M."/>
            <person name="Finn R."/>
            <person name="Kale V."/>
            <person name="Holt S."/>
            <person name="Cochrane G."/>
            <person name="Meng A."/>
            <person name="Brown T."/>
            <person name="Cohen L."/>
        </authorList>
    </citation>
    <scope>NUCLEOTIDE SEQUENCE</scope>
    <source>
        <strain evidence="7">CCMP3105</strain>
    </source>
</reference>
<organism evidence="7">
    <name type="scientific">Alexandrium monilatum</name>
    <dbReference type="NCBI Taxonomy" id="311494"/>
    <lineage>
        <taxon>Eukaryota</taxon>
        <taxon>Sar</taxon>
        <taxon>Alveolata</taxon>
        <taxon>Dinophyceae</taxon>
        <taxon>Gonyaulacales</taxon>
        <taxon>Pyrocystaceae</taxon>
        <taxon>Alexandrium</taxon>
    </lineage>
</organism>
<evidence type="ECO:0000256" key="1">
    <source>
        <dbReference type="ARBA" id="ARBA00006347"/>
    </source>
</evidence>
<dbReference type="PANTHER" id="PTHR45672">
    <property type="entry name" value="PROTEIN DISULFIDE-ISOMERASE C17H9.14C-RELATED"/>
    <property type="match status" value="1"/>
</dbReference>
<comment type="similarity">
    <text evidence="1">Belongs to the protein disulfide isomerase family.</text>
</comment>
<sequence length="247" mass="26806">MPAGATPWFIVTTALLSCSLAASGQEAVVSTRFEPVVPLNRRTFGGNVLTGDRVDHWMVLFCVDWYEPCEELFGTYLGLAEEHNKALNGGSVLRDVVRFASVDCAVDKVLCNEQLVDNYPTVVHYKGGVRVKAWTGKPAKLAKWLGKELPSSTDGAAVATAPLLSEEERTLVMRLVASFAAFIALFIWAVGQGADLWLTYTATRSQQHPAKPSKQESTPDSGAAGSGGRLVRRLPQDWARERGSVVL</sequence>
<dbReference type="PANTHER" id="PTHR45672:SF3">
    <property type="entry name" value="THIOREDOXIN DOMAIN-CONTAINING PROTEIN 5"/>
    <property type="match status" value="1"/>
</dbReference>
<keyword evidence="4" id="KW-0812">Transmembrane</keyword>
<dbReference type="Gene3D" id="3.40.30.10">
    <property type="entry name" value="Glutaredoxin"/>
    <property type="match status" value="1"/>
</dbReference>
<evidence type="ECO:0000256" key="2">
    <source>
        <dbReference type="ARBA" id="ARBA00022729"/>
    </source>
</evidence>
<dbReference type="GO" id="GO:0006457">
    <property type="term" value="P:protein folding"/>
    <property type="evidence" value="ECO:0007669"/>
    <property type="project" value="TreeGrafter"/>
</dbReference>
<keyword evidence="2 5" id="KW-0732">Signal</keyword>
<dbReference type="CDD" id="cd02961">
    <property type="entry name" value="PDI_a_family"/>
    <property type="match status" value="1"/>
</dbReference>
<keyword evidence="4" id="KW-1133">Transmembrane helix</keyword>
<feature type="signal peptide" evidence="5">
    <location>
        <begin position="1"/>
        <end position="24"/>
    </location>
</feature>
<evidence type="ECO:0000256" key="4">
    <source>
        <dbReference type="SAM" id="Phobius"/>
    </source>
</evidence>
<evidence type="ECO:0000256" key="3">
    <source>
        <dbReference type="SAM" id="MobiDB-lite"/>
    </source>
</evidence>
<dbReference type="InterPro" id="IPR013766">
    <property type="entry name" value="Thioredoxin_domain"/>
</dbReference>
<dbReference type="InterPro" id="IPR036249">
    <property type="entry name" value="Thioredoxin-like_sf"/>
</dbReference>
<accession>A0A7S4R8T5</accession>
<gene>
    <name evidence="7" type="ORF">AMON00008_LOCUS30934</name>
</gene>
<dbReference type="Pfam" id="PF00085">
    <property type="entry name" value="Thioredoxin"/>
    <property type="match status" value="1"/>
</dbReference>
<keyword evidence="4" id="KW-0472">Membrane</keyword>
<dbReference type="GO" id="GO:0003756">
    <property type="term" value="F:protein disulfide isomerase activity"/>
    <property type="evidence" value="ECO:0007669"/>
    <property type="project" value="TreeGrafter"/>
</dbReference>
<evidence type="ECO:0000313" key="7">
    <source>
        <dbReference type="EMBL" id="CAE4605014.1"/>
    </source>
</evidence>
<name>A0A7S4R8T5_9DINO</name>
<evidence type="ECO:0000256" key="5">
    <source>
        <dbReference type="SAM" id="SignalP"/>
    </source>
</evidence>
<dbReference type="EMBL" id="HBNR01044455">
    <property type="protein sequence ID" value="CAE4605014.1"/>
    <property type="molecule type" value="Transcribed_RNA"/>
</dbReference>
<evidence type="ECO:0000259" key="6">
    <source>
        <dbReference type="Pfam" id="PF00085"/>
    </source>
</evidence>
<proteinExistence type="inferred from homology"/>
<dbReference type="InterPro" id="IPR051063">
    <property type="entry name" value="PDI"/>
</dbReference>
<dbReference type="GO" id="GO:0005783">
    <property type="term" value="C:endoplasmic reticulum"/>
    <property type="evidence" value="ECO:0007669"/>
    <property type="project" value="TreeGrafter"/>
</dbReference>
<feature type="chain" id="PRO_5031187490" description="Thioredoxin domain-containing protein" evidence="5">
    <location>
        <begin position="25"/>
        <end position="247"/>
    </location>
</feature>
<feature type="region of interest" description="Disordered" evidence="3">
    <location>
        <begin position="207"/>
        <end position="235"/>
    </location>
</feature>
<feature type="domain" description="Thioredoxin" evidence="6">
    <location>
        <begin position="37"/>
        <end position="144"/>
    </location>
</feature>
<feature type="transmembrane region" description="Helical" evidence="4">
    <location>
        <begin position="171"/>
        <end position="190"/>
    </location>
</feature>
<dbReference type="SUPFAM" id="SSF52833">
    <property type="entry name" value="Thioredoxin-like"/>
    <property type="match status" value="1"/>
</dbReference>
<dbReference type="AlphaFoldDB" id="A0A7S4R8T5"/>